<reference evidence="1" key="1">
    <citation type="submission" date="2022-10" db="EMBL/GenBank/DDBJ databases">
        <title>Culturing micro-colonial fungi from biological soil crusts in the Mojave desert and describing Neophaeococcomyces mojavensis, and introducing the new genera and species Taxawa tesnikishii.</title>
        <authorList>
            <person name="Kurbessoian T."/>
            <person name="Stajich J.E."/>
        </authorList>
    </citation>
    <scope>NUCLEOTIDE SEQUENCE</scope>
    <source>
        <strain evidence="1">JES_112</strain>
    </source>
</reference>
<protein>
    <submittedName>
        <fullName evidence="1">Uncharacterized protein</fullName>
    </submittedName>
</protein>
<sequence length="126" mass="15044">MAEIPKRQSMKRKVSTDSSSSEYEWVADETMSELILIRMCQGHWTADIPFDGNDDDDDKWSRRWLEQEEIWALQLTKDKRSARFLIVKPSPDHSKWFRIGQCHFQPDHDDERTIKEIGSWKVIDLY</sequence>
<dbReference type="Proteomes" id="UP001172386">
    <property type="component" value="Unassembled WGS sequence"/>
</dbReference>
<evidence type="ECO:0000313" key="2">
    <source>
        <dbReference type="Proteomes" id="UP001172386"/>
    </source>
</evidence>
<gene>
    <name evidence="1" type="ORF">H2198_004231</name>
</gene>
<name>A0ACC3A9I8_9EURO</name>
<comment type="caution">
    <text evidence="1">The sequence shown here is derived from an EMBL/GenBank/DDBJ whole genome shotgun (WGS) entry which is preliminary data.</text>
</comment>
<accession>A0ACC3A9I8</accession>
<evidence type="ECO:0000313" key="1">
    <source>
        <dbReference type="EMBL" id="KAJ9657585.1"/>
    </source>
</evidence>
<keyword evidence="2" id="KW-1185">Reference proteome</keyword>
<proteinExistence type="predicted"/>
<dbReference type="EMBL" id="JAPDRQ010000062">
    <property type="protein sequence ID" value="KAJ9657585.1"/>
    <property type="molecule type" value="Genomic_DNA"/>
</dbReference>
<organism evidence="1 2">
    <name type="scientific">Neophaeococcomyces mojaviensis</name>
    <dbReference type="NCBI Taxonomy" id="3383035"/>
    <lineage>
        <taxon>Eukaryota</taxon>
        <taxon>Fungi</taxon>
        <taxon>Dikarya</taxon>
        <taxon>Ascomycota</taxon>
        <taxon>Pezizomycotina</taxon>
        <taxon>Eurotiomycetes</taxon>
        <taxon>Chaetothyriomycetidae</taxon>
        <taxon>Chaetothyriales</taxon>
        <taxon>Chaetothyriales incertae sedis</taxon>
        <taxon>Neophaeococcomyces</taxon>
    </lineage>
</organism>